<dbReference type="Pfam" id="PF01940">
    <property type="entry name" value="DUF92"/>
    <property type="match status" value="1"/>
</dbReference>
<dbReference type="GO" id="GO:0016020">
    <property type="term" value="C:membrane"/>
    <property type="evidence" value="ECO:0007669"/>
    <property type="project" value="UniProtKB-SubCell"/>
</dbReference>
<keyword evidence="3 6" id="KW-0812">Transmembrane</keyword>
<sequence length="236" mass="25623">MGIYIKFIYSLIIVLILAYAIKRKGYLDNTGVVVSTIMAFIIIMGTGLKWLLLMVGFLILGSLISKVGYSKKKSMGIYECKRSIKNVLANGVVAVLIIILYLMGTLDYNMALFGYVGAISAATSDTFSSELGVLSNEIPRLITNFKKVERGVDGGITFYGTVAGILGGFLIGFMAGLLFNDYNLLWIGIISGILGNLSDSLFGALFERKNILNNEHVNLICTLVGGLSAMILYKLL</sequence>
<organism evidence="7 8">
    <name type="scientific">Methanothermococcus okinawensis</name>
    <dbReference type="NCBI Taxonomy" id="155863"/>
    <lineage>
        <taxon>Archaea</taxon>
        <taxon>Methanobacteriati</taxon>
        <taxon>Methanobacteriota</taxon>
        <taxon>Methanomada group</taxon>
        <taxon>Methanococci</taxon>
        <taxon>Methanococcales</taxon>
        <taxon>Methanococcaceae</taxon>
        <taxon>Methanothermococcus</taxon>
    </lineage>
</organism>
<keyword evidence="4 6" id="KW-1133">Transmembrane helix</keyword>
<evidence type="ECO:0000313" key="7">
    <source>
        <dbReference type="EMBL" id="HIP17095.1"/>
    </source>
</evidence>
<feature type="transmembrane region" description="Helical" evidence="6">
    <location>
        <begin position="156"/>
        <end position="179"/>
    </location>
</feature>
<evidence type="ECO:0000256" key="3">
    <source>
        <dbReference type="ARBA" id="ARBA00022692"/>
    </source>
</evidence>
<comment type="subcellular location">
    <subcellularLocation>
        <location evidence="1">Membrane</location>
        <topology evidence="1">Multi-pass membrane protein</topology>
    </subcellularLocation>
</comment>
<keyword evidence="5 6" id="KW-0472">Membrane</keyword>
<dbReference type="EMBL" id="DQSV01000044">
    <property type="protein sequence ID" value="HIP17095.1"/>
    <property type="molecule type" value="Genomic_DNA"/>
</dbReference>
<dbReference type="NCBIfam" id="TIGR00297">
    <property type="entry name" value="TIGR00297 family protein"/>
    <property type="match status" value="1"/>
</dbReference>
<evidence type="ECO:0000256" key="2">
    <source>
        <dbReference type="ARBA" id="ARBA00009012"/>
    </source>
</evidence>
<dbReference type="PANTHER" id="PTHR13353:SF5">
    <property type="entry name" value="TRANSMEMBRANE PROTEIN 19"/>
    <property type="match status" value="1"/>
</dbReference>
<name>A0A832YWL6_9EURY</name>
<dbReference type="Proteomes" id="UP000605144">
    <property type="component" value="Unassembled WGS sequence"/>
</dbReference>
<evidence type="ECO:0000313" key="8">
    <source>
        <dbReference type="Proteomes" id="UP000605144"/>
    </source>
</evidence>
<feature type="transmembrane region" description="Helical" evidence="6">
    <location>
        <begin position="87"/>
        <end position="106"/>
    </location>
</feature>
<comment type="caution">
    <text evidence="7">The sequence shown here is derived from an EMBL/GenBank/DDBJ whole genome shotgun (WGS) entry which is preliminary data.</text>
</comment>
<reference evidence="7" key="1">
    <citation type="journal article" date="2020" name="ISME J.">
        <title>Gammaproteobacteria mediating utilization of methyl-, sulfur- and petroleum organic compounds in deep ocean hydrothermal plumes.</title>
        <authorList>
            <person name="Zhou Z."/>
            <person name="Liu Y."/>
            <person name="Pan J."/>
            <person name="Cron B.R."/>
            <person name="Toner B.M."/>
            <person name="Anantharaman K."/>
            <person name="Breier J.A."/>
            <person name="Dick G.J."/>
            <person name="Li M."/>
        </authorList>
    </citation>
    <scope>NUCLEOTIDE SEQUENCE</scope>
    <source>
        <strain evidence="7">SZUA-1385</strain>
    </source>
</reference>
<evidence type="ECO:0000256" key="1">
    <source>
        <dbReference type="ARBA" id="ARBA00004141"/>
    </source>
</evidence>
<feature type="transmembrane region" description="Helical" evidence="6">
    <location>
        <begin position="50"/>
        <end position="67"/>
    </location>
</feature>
<gene>
    <name evidence="7" type="ORF">EYG76_02190</name>
</gene>
<accession>A0A832YWL6</accession>
<feature type="transmembrane region" description="Helical" evidence="6">
    <location>
        <begin position="185"/>
        <end position="205"/>
    </location>
</feature>
<feature type="transmembrane region" description="Helical" evidence="6">
    <location>
        <begin position="217"/>
        <end position="235"/>
    </location>
</feature>
<dbReference type="PANTHER" id="PTHR13353">
    <property type="entry name" value="TRANSMEMBRANE PROTEIN 19"/>
    <property type="match status" value="1"/>
</dbReference>
<proteinExistence type="inferred from homology"/>
<feature type="transmembrane region" description="Helical" evidence="6">
    <location>
        <begin position="6"/>
        <end position="21"/>
    </location>
</feature>
<evidence type="ECO:0000256" key="5">
    <source>
        <dbReference type="ARBA" id="ARBA00023136"/>
    </source>
</evidence>
<evidence type="ECO:0000256" key="6">
    <source>
        <dbReference type="SAM" id="Phobius"/>
    </source>
</evidence>
<dbReference type="InterPro" id="IPR002794">
    <property type="entry name" value="DUF92_TMEM19"/>
</dbReference>
<dbReference type="AlphaFoldDB" id="A0A832YWL6"/>
<comment type="similarity">
    <text evidence="2">Belongs to the TMEM19 family.</text>
</comment>
<protein>
    <submittedName>
        <fullName evidence="7">TIGR00297 family protein</fullName>
    </submittedName>
</protein>
<evidence type="ECO:0000256" key="4">
    <source>
        <dbReference type="ARBA" id="ARBA00022989"/>
    </source>
</evidence>